<evidence type="ECO:0000256" key="1">
    <source>
        <dbReference type="ARBA" id="ARBA00022679"/>
    </source>
</evidence>
<dbReference type="SUPFAM" id="SSF53756">
    <property type="entry name" value="UDP-Glycosyltransferase/glycogen phosphorylase"/>
    <property type="match status" value="2"/>
</dbReference>
<accession>A0AAN8ZLD0</accession>
<sequence>MAHPAMGGCFHQCGSSSTIESLVYGLPSILLPMIHSQSLNAKLLVEKGLGMEVQRREDGSFSREAVAKCLRWVMVEQVGEPMRLKAASAKNQNHQPADSKWSSTVKWLDKQKPKSVVFVGFGTEYKMPSKEMRELAFALEISKLPFIWILRNPEDQEGLEFLPSGFLAQTSDKCLGSIIESLGFGHPSILLPMVLDQGLNAKLLVEKGVGLEIQRSEDGSFNRDVVAKFMRTVMVEQEGERLKLKAAQIKASFSDNESS</sequence>
<dbReference type="PANTHER" id="PTHR48045:SF31">
    <property type="entry name" value="UDP-GLYCOSYLTRANSFERASE 76B1-LIKE"/>
    <property type="match status" value="1"/>
</dbReference>
<keyword evidence="1" id="KW-0808">Transferase</keyword>
<dbReference type="CDD" id="cd03784">
    <property type="entry name" value="GT1_Gtf-like"/>
    <property type="match status" value="1"/>
</dbReference>
<evidence type="ECO:0000313" key="2">
    <source>
        <dbReference type="EMBL" id="KAK6945824.1"/>
    </source>
</evidence>
<dbReference type="AlphaFoldDB" id="A0AAN8ZLD0"/>
<organism evidence="2 3">
    <name type="scientific">Dillenia turbinata</name>
    <dbReference type="NCBI Taxonomy" id="194707"/>
    <lineage>
        <taxon>Eukaryota</taxon>
        <taxon>Viridiplantae</taxon>
        <taxon>Streptophyta</taxon>
        <taxon>Embryophyta</taxon>
        <taxon>Tracheophyta</taxon>
        <taxon>Spermatophyta</taxon>
        <taxon>Magnoliopsida</taxon>
        <taxon>eudicotyledons</taxon>
        <taxon>Gunneridae</taxon>
        <taxon>Pentapetalae</taxon>
        <taxon>Dilleniales</taxon>
        <taxon>Dilleniaceae</taxon>
        <taxon>Dillenia</taxon>
    </lineage>
</organism>
<dbReference type="Proteomes" id="UP001370490">
    <property type="component" value="Unassembled WGS sequence"/>
</dbReference>
<dbReference type="InterPro" id="IPR002213">
    <property type="entry name" value="UDP_glucos_trans"/>
</dbReference>
<name>A0AAN8ZLD0_9MAGN</name>
<dbReference type="EMBL" id="JBAMMX010000002">
    <property type="protein sequence ID" value="KAK6945824.1"/>
    <property type="molecule type" value="Genomic_DNA"/>
</dbReference>
<evidence type="ECO:0000313" key="3">
    <source>
        <dbReference type="Proteomes" id="UP001370490"/>
    </source>
</evidence>
<dbReference type="PANTHER" id="PTHR48045">
    <property type="entry name" value="UDP-GLYCOSYLTRANSFERASE 72B1"/>
    <property type="match status" value="1"/>
</dbReference>
<proteinExistence type="predicted"/>
<comment type="caution">
    <text evidence="2">The sequence shown here is derived from an EMBL/GenBank/DDBJ whole genome shotgun (WGS) entry which is preliminary data.</text>
</comment>
<gene>
    <name evidence="2" type="ORF">RJ641_013368</name>
</gene>
<dbReference type="Gene3D" id="3.40.50.2000">
    <property type="entry name" value="Glycogen Phosphorylase B"/>
    <property type="match status" value="3"/>
</dbReference>
<protein>
    <submittedName>
        <fullName evidence="2">Uncharacterized protein</fullName>
    </submittedName>
</protein>
<dbReference type="GO" id="GO:0008194">
    <property type="term" value="F:UDP-glycosyltransferase activity"/>
    <property type="evidence" value="ECO:0007669"/>
    <property type="project" value="InterPro"/>
</dbReference>
<reference evidence="2 3" key="1">
    <citation type="submission" date="2023-12" db="EMBL/GenBank/DDBJ databases">
        <title>A high-quality genome assembly for Dillenia turbinata (Dilleniales).</title>
        <authorList>
            <person name="Chanderbali A."/>
        </authorList>
    </citation>
    <scope>NUCLEOTIDE SEQUENCE [LARGE SCALE GENOMIC DNA]</scope>
    <source>
        <strain evidence="2">LSX21</strain>
        <tissue evidence="2">Leaf</tissue>
    </source>
</reference>
<keyword evidence="3" id="KW-1185">Reference proteome</keyword>